<keyword evidence="2" id="KW-0677">Repeat</keyword>
<dbReference type="CDD" id="cd21340">
    <property type="entry name" value="PPP1R42"/>
    <property type="match status" value="1"/>
</dbReference>
<evidence type="ECO:0000313" key="5">
    <source>
        <dbReference type="Proteomes" id="UP000037460"/>
    </source>
</evidence>
<dbReference type="Gene3D" id="3.80.10.10">
    <property type="entry name" value="Ribonuclease Inhibitor"/>
    <property type="match status" value="2"/>
</dbReference>
<protein>
    <submittedName>
        <fullName evidence="4">Leucine-rich repeat-containing protein 67-like protein</fullName>
    </submittedName>
</protein>
<accession>A0A0M0K1T7</accession>
<feature type="region of interest" description="Disordered" evidence="3">
    <location>
        <begin position="1"/>
        <end position="29"/>
    </location>
</feature>
<dbReference type="OrthoDB" id="10262005at2759"/>
<sequence length="399" mass="42865">MADTRSPLAPRNDGGDERPSEASRVKFTPAEELSSRSIHGSYFHPNSSSFSLISGSSKMPSHMLAEDLIMKGAKRRPTLGQSISDFYASITHLHFQNLRIVGDVEPIRLCANLRVLYLYENRLTSLKGIGQLRKLTNLYAQDNRIADLSDFEAPPALTQLYLGGNRLSLIEGLEGCEALEELHLEGQRQPEREVAEAGLLARIATVRIAEEEVADGAKGMDLADGSDAATAQAPATGADPFTGGATIPALSIAPASLMAIAPTLRKLVMHHNGLDDEALEPIVVLQALTSLDARHNRISSVARLQQLLVRMPQLVSVQLHGNDELTSAPKFRERVIVATHARPQQLGVSIPSAQSYVLGSGHGLVGGVPAGFGEQEERGNSAGLPSGTRRPWARTPHAV</sequence>
<evidence type="ECO:0000256" key="1">
    <source>
        <dbReference type="ARBA" id="ARBA00022614"/>
    </source>
</evidence>
<dbReference type="PROSITE" id="PS51450">
    <property type="entry name" value="LRR"/>
    <property type="match status" value="3"/>
</dbReference>
<dbReference type="InterPro" id="IPR032675">
    <property type="entry name" value="LRR_dom_sf"/>
</dbReference>
<gene>
    <name evidence="4" type="ORF">Ctob_003711</name>
</gene>
<dbReference type="SUPFAM" id="SSF52058">
    <property type="entry name" value="L domain-like"/>
    <property type="match status" value="1"/>
</dbReference>
<dbReference type="InterPro" id="IPR025875">
    <property type="entry name" value="Leu-rich_rpt_4"/>
</dbReference>
<dbReference type="Proteomes" id="UP000037460">
    <property type="component" value="Unassembled WGS sequence"/>
</dbReference>
<name>A0A0M0K1T7_9EUKA</name>
<evidence type="ECO:0000256" key="2">
    <source>
        <dbReference type="ARBA" id="ARBA00022737"/>
    </source>
</evidence>
<dbReference type="InterPro" id="IPR001611">
    <property type="entry name" value="Leu-rich_rpt"/>
</dbReference>
<evidence type="ECO:0000256" key="3">
    <source>
        <dbReference type="SAM" id="MobiDB-lite"/>
    </source>
</evidence>
<dbReference type="Pfam" id="PF12799">
    <property type="entry name" value="LRR_4"/>
    <property type="match status" value="1"/>
</dbReference>
<keyword evidence="5" id="KW-1185">Reference proteome</keyword>
<evidence type="ECO:0000313" key="4">
    <source>
        <dbReference type="EMBL" id="KOO32775.1"/>
    </source>
</evidence>
<reference evidence="5" key="1">
    <citation type="journal article" date="2015" name="PLoS Genet.">
        <title>Genome Sequence and Transcriptome Analyses of Chrysochromulina tobin: Metabolic Tools for Enhanced Algal Fitness in the Prominent Order Prymnesiales (Haptophyceae).</title>
        <authorList>
            <person name="Hovde B.T."/>
            <person name="Deodato C.R."/>
            <person name="Hunsperger H.M."/>
            <person name="Ryken S.A."/>
            <person name="Yost W."/>
            <person name="Jha R.K."/>
            <person name="Patterson J."/>
            <person name="Monnat R.J. Jr."/>
            <person name="Barlow S.B."/>
            <person name="Starkenburg S.R."/>
            <person name="Cattolico R.A."/>
        </authorList>
    </citation>
    <scope>NUCLEOTIDE SEQUENCE</scope>
    <source>
        <strain evidence="5">CCMP291</strain>
    </source>
</reference>
<dbReference type="InterPro" id="IPR050836">
    <property type="entry name" value="SDS22/Internalin_LRR"/>
</dbReference>
<organism evidence="4 5">
    <name type="scientific">Chrysochromulina tobinii</name>
    <dbReference type="NCBI Taxonomy" id="1460289"/>
    <lineage>
        <taxon>Eukaryota</taxon>
        <taxon>Haptista</taxon>
        <taxon>Haptophyta</taxon>
        <taxon>Prymnesiophyceae</taxon>
        <taxon>Prymnesiales</taxon>
        <taxon>Chrysochromulinaceae</taxon>
        <taxon>Chrysochromulina</taxon>
    </lineage>
</organism>
<feature type="compositionally biased region" description="Basic and acidic residues" evidence="3">
    <location>
        <begin position="13"/>
        <end position="24"/>
    </location>
</feature>
<dbReference type="PANTHER" id="PTHR46652">
    <property type="entry name" value="LEUCINE-RICH REPEAT AND IQ DOMAIN-CONTAINING PROTEIN 1-RELATED"/>
    <property type="match status" value="1"/>
</dbReference>
<dbReference type="SMART" id="SM00365">
    <property type="entry name" value="LRR_SD22"/>
    <property type="match status" value="4"/>
</dbReference>
<dbReference type="EMBL" id="JWZX01001689">
    <property type="protein sequence ID" value="KOO32775.1"/>
    <property type="molecule type" value="Genomic_DNA"/>
</dbReference>
<keyword evidence="1" id="KW-0433">Leucine-rich repeat</keyword>
<comment type="caution">
    <text evidence="4">The sequence shown here is derived from an EMBL/GenBank/DDBJ whole genome shotgun (WGS) entry which is preliminary data.</text>
</comment>
<dbReference type="PANTHER" id="PTHR46652:SF3">
    <property type="entry name" value="LEUCINE-RICH REPEAT-CONTAINING PROTEIN 9"/>
    <property type="match status" value="1"/>
</dbReference>
<feature type="region of interest" description="Disordered" evidence="3">
    <location>
        <begin position="370"/>
        <end position="399"/>
    </location>
</feature>
<proteinExistence type="predicted"/>
<dbReference type="AlphaFoldDB" id="A0A0M0K1T7"/>